<keyword evidence="7" id="KW-0432">Leucine biosynthesis</keyword>
<dbReference type="InterPro" id="IPR050075">
    <property type="entry name" value="LeuD"/>
</dbReference>
<protein>
    <recommendedName>
        <fullName evidence="6">3-isopropylmalate dehydratase</fullName>
        <ecNumber evidence="6">4.2.1.33</ecNumber>
    </recommendedName>
</protein>
<evidence type="ECO:0000256" key="6">
    <source>
        <dbReference type="ARBA" id="ARBA00011998"/>
    </source>
</evidence>
<evidence type="ECO:0000256" key="7">
    <source>
        <dbReference type="ARBA" id="ARBA00022430"/>
    </source>
</evidence>
<dbReference type="InterPro" id="IPR004431">
    <property type="entry name" value="3-IsopropMal_deHydase_ssu"/>
</dbReference>
<dbReference type="PANTHER" id="PTHR43345:SF5">
    <property type="entry name" value="3-ISOPROPYLMALATE DEHYDRATASE SMALL SUBUNIT"/>
    <property type="match status" value="1"/>
</dbReference>
<dbReference type="NCBIfam" id="NF002458">
    <property type="entry name" value="PRK01641.1"/>
    <property type="match status" value="1"/>
</dbReference>
<evidence type="ECO:0000256" key="10">
    <source>
        <dbReference type="ARBA" id="ARBA00023304"/>
    </source>
</evidence>
<evidence type="ECO:0000256" key="4">
    <source>
        <dbReference type="ARBA" id="ARBA00009845"/>
    </source>
</evidence>
<dbReference type="Gene3D" id="3.20.19.10">
    <property type="entry name" value="Aconitase, domain 4"/>
    <property type="match status" value="1"/>
</dbReference>
<evidence type="ECO:0000259" key="11">
    <source>
        <dbReference type="Pfam" id="PF00694"/>
    </source>
</evidence>
<evidence type="ECO:0000256" key="3">
    <source>
        <dbReference type="ARBA" id="ARBA00004729"/>
    </source>
</evidence>
<reference evidence="12 13" key="2">
    <citation type="journal article" date="2010" name="J. Bacteriol.">
        <title>Genome sequence of the polysaccharide-degrading, thermophilic anaerobe Spirochaeta thermophila DSM 6192.</title>
        <authorList>
            <person name="Angelov A."/>
            <person name="Liebl S."/>
            <person name="Ballschmiter M."/>
            <person name="Bomeke M."/>
            <person name="Lehmann R."/>
            <person name="Liesegang H."/>
            <person name="Daniel R."/>
            <person name="Liebl W."/>
        </authorList>
    </citation>
    <scope>NUCLEOTIDE SEQUENCE [LARGE SCALE GENOMIC DNA]</scope>
    <source>
        <strain evidence="13">ATCC 49972 / DSM 6192 / RI 19.B1</strain>
    </source>
</reference>
<evidence type="ECO:0000313" key="12">
    <source>
        <dbReference type="EMBL" id="ADN01100.1"/>
    </source>
</evidence>
<proteinExistence type="inferred from homology"/>
<dbReference type="eggNOG" id="COG0066">
    <property type="taxonomic scope" value="Bacteria"/>
</dbReference>
<dbReference type="RefSeq" id="WP_013312941.1">
    <property type="nucleotide sequence ID" value="NC_014484.1"/>
</dbReference>
<dbReference type="InterPro" id="IPR000573">
    <property type="entry name" value="AconitaseA/IPMdHydase_ssu_swvl"/>
</dbReference>
<dbReference type="InterPro" id="IPR033940">
    <property type="entry name" value="IPMI_Swivel"/>
</dbReference>
<dbReference type="NCBIfam" id="TIGR00171">
    <property type="entry name" value="leuD"/>
    <property type="match status" value="1"/>
</dbReference>
<evidence type="ECO:0000256" key="8">
    <source>
        <dbReference type="ARBA" id="ARBA00022605"/>
    </source>
</evidence>
<evidence type="ECO:0000256" key="9">
    <source>
        <dbReference type="ARBA" id="ARBA00023239"/>
    </source>
</evidence>
<name>E0RNA0_WINT6</name>
<dbReference type="PANTHER" id="PTHR43345">
    <property type="entry name" value="3-ISOPROPYLMALATE DEHYDRATASE SMALL SUBUNIT 2-RELATED-RELATED"/>
    <property type="match status" value="1"/>
</dbReference>
<comment type="catalytic activity">
    <reaction evidence="1">
        <text>(2R,3S)-3-isopropylmalate = (2S)-2-isopropylmalate</text>
        <dbReference type="Rhea" id="RHEA:32287"/>
        <dbReference type="ChEBI" id="CHEBI:1178"/>
        <dbReference type="ChEBI" id="CHEBI:35121"/>
        <dbReference type="EC" id="4.2.1.33"/>
    </reaction>
</comment>
<dbReference type="EMBL" id="CP001698">
    <property type="protein sequence ID" value="ADN01100.1"/>
    <property type="molecule type" value="Genomic_DNA"/>
</dbReference>
<dbReference type="GO" id="GO:0009316">
    <property type="term" value="C:3-isopropylmalate dehydratase complex"/>
    <property type="evidence" value="ECO:0007669"/>
    <property type="project" value="InterPro"/>
</dbReference>
<dbReference type="KEGG" id="sta:STHERM_c01240"/>
<gene>
    <name evidence="12" type="ordered locus">STHERM_c01240</name>
</gene>
<dbReference type="UniPathway" id="UPA00048">
    <property type="reaction ID" value="UER00071"/>
</dbReference>
<dbReference type="Proteomes" id="UP000001296">
    <property type="component" value="Chromosome"/>
</dbReference>
<dbReference type="AlphaFoldDB" id="E0RNA0"/>
<dbReference type="Pfam" id="PF00694">
    <property type="entry name" value="Aconitase_C"/>
    <property type="match status" value="1"/>
</dbReference>
<organism evidence="12 13">
    <name type="scientific">Winmispira thermophila (strain ATCC 49972 / DSM 6192 / RI 19.B1)</name>
    <name type="common">Spirochaeta thermophila</name>
    <dbReference type="NCBI Taxonomy" id="665571"/>
    <lineage>
        <taxon>Bacteria</taxon>
        <taxon>Pseudomonadati</taxon>
        <taxon>Spirochaetota</taxon>
        <taxon>Spirochaetia</taxon>
        <taxon>Winmispirales</taxon>
        <taxon>Winmispiraceae</taxon>
        <taxon>Winmispira</taxon>
    </lineage>
</organism>
<keyword evidence="8" id="KW-0028">Amino-acid biosynthesis</keyword>
<reference key="1">
    <citation type="submission" date="2009-08" db="EMBL/GenBank/DDBJ databases">
        <title>The genome sequence of Spirochaeta thermophila DSM6192.</title>
        <authorList>
            <person name="Angelov A."/>
            <person name="Mientus M."/>
            <person name="Wittenberg S."/>
            <person name="Lehmann R."/>
            <person name="Liesegang H."/>
            <person name="Daniel R."/>
            <person name="Liebl W."/>
        </authorList>
    </citation>
    <scope>NUCLEOTIDE SEQUENCE</scope>
    <source>
        <strain>DSM 6192</strain>
    </source>
</reference>
<accession>E0RNA0</accession>
<evidence type="ECO:0000256" key="5">
    <source>
        <dbReference type="ARBA" id="ARBA00011271"/>
    </source>
</evidence>
<comment type="function">
    <text evidence="2">Catalyzes the isomerization between 2-isopropylmalate and 3-isopropylmalate, via the formation of 2-isopropylmaleate.</text>
</comment>
<comment type="similarity">
    <text evidence="4">Belongs to the LeuD family. LeuD type 1 subfamily.</text>
</comment>
<evidence type="ECO:0000256" key="1">
    <source>
        <dbReference type="ARBA" id="ARBA00000491"/>
    </source>
</evidence>
<sequence length="198" mass="21922">MTNIIRIAGTMVPVRGNDIDTDRIIPARYLKEITFERMGEYAFYDERFGEDGTPTDHPFNRYAGASILVANANFGCGSSREHAAQAVMRWGIRAIVAESYGEIFAGNCTMIGVPPVVASQEVVEALQTLAEARPEARVEIDLEEMVVRGEGFSYPVSMPEGRREAFLKGYWDSTALLLSNIEKTRKVAAGLSYVRGFE</sequence>
<keyword evidence="10" id="KW-0100">Branched-chain amino acid biosynthesis</keyword>
<dbReference type="GO" id="GO:0003861">
    <property type="term" value="F:3-isopropylmalate dehydratase activity"/>
    <property type="evidence" value="ECO:0007669"/>
    <property type="project" value="UniProtKB-EC"/>
</dbReference>
<comment type="subunit">
    <text evidence="5">Heterodimer of LeuC and LeuD.</text>
</comment>
<dbReference type="InterPro" id="IPR015928">
    <property type="entry name" value="Aconitase/3IPM_dehydase_swvl"/>
</dbReference>
<evidence type="ECO:0000313" key="13">
    <source>
        <dbReference type="Proteomes" id="UP000001296"/>
    </source>
</evidence>
<dbReference type="PaxDb" id="665571-STHERM_c01240"/>
<feature type="domain" description="Aconitase A/isopropylmalate dehydratase small subunit swivel" evidence="11">
    <location>
        <begin position="3"/>
        <end position="120"/>
    </location>
</feature>
<dbReference type="GO" id="GO:0009098">
    <property type="term" value="P:L-leucine biosynthetic process"/>
    <property type="evidence" value="ECO:0007669"/>
    <property type="project" value="UniProtKB-UniPathway"/>
</dbReference>
<dbReference type="SUPFAM" id="SSF52016">
    <property type="entry name" value="LeuD/IlvD-like"/>
    <property type="match status" value="1"/>
</dbReference>
<dbReference type="CDD" id="cd01577">
    <property type="entry name" value="IPMI_Swivel"/>
    <property type="match status" value="1"/>
</dbReference>
<comment type="pathway">
    <text evidence="3">Amino-acid biosynthesis; L-leucine biosynthesis; L-leucine from 3-methyl-2-oxobutanoate: step 2/4.</text>
</comment>
<dbReference type="EC" id="4.2.1.33" evidence="6"/>
<evidence type="ECO:0000256" key="2">
    <source>
        <dbReference type="ARBA" id="ARBA00002695"/>
    </source>
</evidence>
<dbReference type="HOGENOM" id="CLU_081378_0_0_12"/>
<keyword evidence="9 12" id="KW-0456">Lyase</keyword>